<organism evidence="1">
    <name type="scientific">freshwater metagenome</name>
    <dbReference type="NCBI Taxonomy" id="449393"/>
    <lineage>
        <taxon>unclassified sequences</taxon>
        <taxon>metagenomes</taxon>
        <taxon>ecological metagenomes</taxon>
    </lineage>
</organism>
<dbReference type="GO" id="GO:0003723">
    <property type="term" value="F:RNA binding"/>
    <property type="evidence" value="ECO:0007669"/>
    <property type="project" value="InterPro"/>
</dbReference>
<dbReference type="Gene3D" id="3.10.290.10">
    <property type="entry name" value="RNA-binding S4 domain"/>
    <property type="match status" value="1"/>
</dbReference>
<accession>A0A6J5YH56</accession>
<dbReference type="InterPro" id="IPR036986">
    <property type="entry name" value="S4_RNA-bd_sf"/>
</dbReference>
<reference evidence="1" key="1">
    <citation type="submission" date="2020-05" db="EMBL/GenBank/DDBJ databases">
        <authorList>
            <person name="Chiriac C."/>
            <person name="Salcher M."/>
            <person name="Ghai R."/>
            <person name="Kavagutti S V."/>
        </authorList>
    </citation>
    <scope>NUCLEOTIDE SEQUENCE</scope>
</reference>
<evidence type="ECO:0000313" key="1">
    <source>
        <dbReference type="EMBL" id="CAB4324785.1"/>
    </source>
</evidence>
<dbReference type="CDD" id="cd00165">
    <property type="entry name" value="S4"/>
    <property type="match status" value="1"/>
</dbReference>
<dbReference type="PROSITE" id="PS50889">
    <property type="entry name" value="S4"/>
    <property type="match status" value="1"/>
</dbReference>
<sequence>MASAADPDHAVGVPDIEITTETIRLGQLLKLANFVDSGADAKLLLAGGEVLVNGEIEIRRGRQLRAGDIVEFDDEQVRIV</sequence>
<dbReference type="SUPFAM" id="SSF55174">
    <property type="entry name" value="Alpha-L RNA-binding motif"/>
    <property type="match status" value="1"/>
</dbReference>
<name>A0A6J5YH56_9ZZZZ</name>
<dbReference type="Pfam" id="PF13275">
    <property type="entry name" value="S4_2"/>
    <property type="match status" value="1"/>
</dbReference>
<gene>
    <name evidence="1" type="ORF">UFOPK1392_02561</name>
</gene>
<protein>
    <submittedName>
        <fullName evidence="1">Unannotated protein</fullName>
    </submittedName>
</protein>
<dbReference type="EMBL" id="CAEMXZ010000220">
    <property type="protein sequence ID" value="CAB4324785.1"/>
    <property type="molecule type" value="Genomic_DNA"/>
</dbReference>
<dbReference type="AlphaFoldDB" id="A0A6J5YH56"/>
<proteinExistence type="predicted"/>